<dbReference type="RefSeq" id="WP_086274504.1">
    <property type="nucleotide sequence ID" value="NZ_NGKU01000001.1"/>
</dbReference>
<keyword evidence="8 10" id="KW-1133">Transmembrane helix</keyword>
<dbReference type="OrthoDB" id="9776359at2"/>
<organism evidence="11 12">
    <name type="scientific">Candidatus Enterococcus testudinis</name>
    <dbReference type="NCBI Taxonomy" id="1834191"/>
    <lineage>
        <taxon>Bacteria</taxon>
        <taxon>Bacillati</taxon>
        <taxon>Bacillota</taxon>
        <taxon>Bacilli</taxon>
        <taxon>Lactobacillales</taxon>
        <taxon>Enterococcaceae</taxon>
        <taxon>Enterococcus</taxon>
    </lineage>
</organism>
<name>A0A242A7H6_9ENTE</name>
<keyword evidence="6" id="KW-1278">Translocase</keyword>
<feature type="transmembrane region" description="Helical" evidence="10">
    <location>
        <begin position="295"/>
        <end position="313"/>
    </location>
</feature>
<evidence type="ECO:0000256" key="3">
    <source>
        <dbReference type="ARBA" id="ARBA00022630"/>
    </source>
</evidence>
<keyword evidence="9 10" id="KW-0472">Membrane</keyword>
<dbReference type="AlphaFoldDB" id="A0A242A7H6"/>
<evidence type="ECO:0000313" key="11">
    <source>
        <dbReference type="EMBL" id="OTN76563.1"/>
    </source>
</evidence>
<keyword evidence="7" id="KW-0249">Electron transport</keyword>
<sequence>MPDYYQDSASEKIFQQRKQQDVPPSPHIRDNDETVKIMGAVVLALLPAVLFSGYLFGLKVYGLFVIGIVTAFAADMGWSFLVKRPLRFDLSIVVTALLLTMNLPPSAPWYFPVIGVAFAVIVVKEFFGGIGYNFLNPALGGRALLIGLFYNQMFLISWPDPPFGSISPDVVSQATANDVVSGATPLAVMKAGDTLSNQELLDAFLGFTGGRVGETSACLLLLGGIFLVWRKIISPRIPLIIFATIGLFAFILGPDGFFTGTWQHVIGHIISGGAMLGAIYMATDYSSTPGTKAGENLFAVGVGLLVVLFRFYGFTNEGMSYAILIMNCFTPLIDRFLRLRILGEGKPTPFNLKFMR</sequence>
<protein>
    <recommendedName>
        <fullName evidence="13">Ion-translocating oxidoreductase complex subunit D</fullName>
    </recommendedName>
</protein>
<dbReference type="STRING" id="1834191.A5886_001640"/>
<keyword evidence="4" id="KW-0288">FMN</keyword>
<evidence type="ECO:0000256" key="5">
    <source>
        <dbReference type="ARBA" id="ARBA00022692"/>
    </source>
</evidence>
<proteinExistence type="predicted"/>
<dbReference type="GO" id="GO:0005886">
    <property type="term" value="C:plasma membrane"/>
    <property type="evidence" value="ECO:0007669"/>
    <property type="project" value="TreeGrafter"/>
</dbReference>
<evidence type="ECO:0000256" key="10">
    <source>
        <dbReference type="SAM" id="Phobius"/>
    </source>
</evidence>
<feature type="transmembrane region" description="Helical" evidence="10">
    <location>
        <begin position="139"/>
        <end position="158"/>
    </location>
</feature>
<comment type="caution">
    <text evidence="11">The sequence shown here is derived from an EMBL/GenBank/DDBJ whole genome shotgun (WGS) entry which is preliminary data.</text>
</comment>
<keyword evidence="12" id="KW-1185">Reference proteome</keyword>
<evidence type="ECO:0000256" key="6">
    <source>
        <dbReference type="ARBA" id="ARBA00022967"/>
    </source>
</evidence>
<keyword evidence="5 10" id="KW-0812">Transmembrane</keyword>
<keyword evidence="2" id="KW-0597">Phosphoprotein</keyword>
<dbReference type="Proteomes" id="UP000195043">
    <property type="component" value="Unassembled WGS sequence"/>
</dbReference>
<dbReference type="InterPro" id="IPR004338">
    <property type="entry name" value="NqrB/RnfD"/>
</dbReference>
<evidence type="ECO:0000313" key="12">
    <source>
        <dbReference type="Proteomes" id="UP000195043"/>
    </source>
</evidence>
<dbReference type="PANTHER" id="PTHR30578">
    <property type="entry name" value="ELECTRON TRANSPORT COMPLEX PROTEIN RNFD"/>
    <property type="match status" value="1"/>
</dbReference>
<evidence type="ECO:0000256" key="7">
    <source>
        <dbReference type="ARBA" id="ARBA00022982"/>
    </source>
</evidence>
<dbReference type="NCBIfam" id="TIGR01946">
    <property type="entry name" value="rnfD"/>
    <property type="match status" value="1"/>
</dbReference>
<evidence type="ECO:0000256" key="1">
    <source>
        <dbReference type="ARBA" id="ARBA00022448"/>
    </source>
</evidence>
<feature type="transmembrane region" description="Helical" evidence="10">
    <location>
        <begin position="109"/>
        <end position="127"/>
    </location>
</feature>
<dbReference type="PANTHER" id="PTHR30578:SF0">
    <property type="entry name" value="ION-TRANSLOCATING OXIDOREDUCTASE COMPLEX SUBUNIT D"/>
    <property type="match status" value="1"/>
</dbReference>
<dbReference type="GO" id="GO:0055085">
    <property type="term" value="P:transmembrane transport"/>
    <property type="evidence" value="ECO:0007669"/>
    <property type="project" value="InterPro"/>
</dbReference>
<dbReference type="InterPro" id="IPR011303">
    <property type="entry name" value="RnfD_bac"/>
</dbReference>
<dbReference type="EMBL" id="NGKU01000001">
    <property type="protein sequence ID" value="OTN76563.1"/>
    <property type="molecule type" value="Genomic_DNA"/>
</dbReference>
<evidence type="ECO:0000256" key="9">
    <source>
        <dbReference type="ARBA" id="ARBA00023136"/>
    </source>
</evidence>
<evidence type="ECO:0000256" key="2">
    <source>
        <dbReference type="ARBA" id="ARBA00022553"/>
    </source>
</evidence>
<evidence type="ECO:0000256" key="4">
    <source>
        <dbReference type="ARBA" id="ARBA00022643"/>
    </source>
</evidence>
<dbReference type="GO" id="GO:0022900">
    <property type="term" value="P:electron transport chain"/>
    <property type="evidence" value="ECO:0007669"/>
    <property type="project" value="InterPro"/>
</dbReference>
<accession>A0A242A7H6</accession>
<feature type="transmembrane region" description="Helical" evidence="10">
    <location>
        <begin position="61"/>
        <end position="81"/>
    </location>
</feature>
<dbReference type="Pfam" id="PF03116">
    <property type="entry name" value="NQR2_RnfD_RnfE"/>
    <property type="match status" value="1"/>
</dbReference>
<evidence type="ECO:0008006" key="13">
    <source>
        <dbReference type="Google" id="ProtNLM"/>
    </source>
</evidence>
<feature type="transmembrane region" description="Helical" evidence="10">
    <location>
        <begin position="265"/>
        <end position="283"/>
    </location>
</feature>
<evidence type="ECO:0000256" key="8">
    <source>
        <dbReference type="ARBA" id="ARBA00022989"/>
    </source>
</evidence>
<keyword evidence="1" id="KW-0813">Transport</keyword>
<keyword evidence="3" id="KW-0285">Flavoprotein</keyword>
<feature type="transmembrane region" description="Helical" evidence="10">
    <location>
        <begin position="37"/>
        <end position="55"/>
    </location>
</feature>
<reference evidence="11 12" key="1">
    <citation type="submission" date="2017-05" db="EMBL/GenBank/DDBJ databases">
        <title>The Genome Sequence of Enterococcus sp. 8G7_MSG3316.</title>
        <authorList>
            <consortium name="The Broad Institute Genomics Platform"/>
            <consortium name="The Broad Institute Genomic Center for Infectious Diseases"/>
            <person name="Earl A."/>
            <person name="Manson A."/>
            <person name="Schwartman J."/>
            <person name="Gilmore M."/>
            <person name="Abouelleil A."/>
            <person name="Cao P."/>
            <person name="Chapman S."/>
            <person name="Cusick C."/>
            <person name="Shea T."/>
            <person name="Young S."/>
            <person name="Neafsey D."/>
            <person name="Nusbaum C."/>
            <person name="Birren B."/>
        </authorList>
    </citation>
    <scope>NUCLEOTIDE SEQUENCE [LARGE SCALE GENOMIC DNA]</scope>
    <source>
        <strain evidence="11 12">8G7_MSG3316</strain>
    </source>
</reference>
<feature type="transmembrane region" description="Helical" evidence="10">
    <location>
        <begin position="236"/>
        <end position="253"/>
    </location>
</feature>
<gene>
    <name evidence="11" type="ORF">A5886_001640</name>
</gene>